<evidence type="ECO:0000259" key="4">
    <source>
        <dbReference type="PROSITE" id="PS50885"/>
    </source>
</evidence>
<feature type="domain" description="GGDEF" evidence="5">
    <location>
        <begin position="388"/>
        <end position="529"/>
    </location>
</feature>
<feature type="domain" description="EAL" evidence="3">
    <location>
        <begin position="528"/>
        <end position="781"/>
    </location>
</feature>
<dbReference type="InterPro" id="IPR001633">
    <property type="entry name" value="EAL_dom"/>
</dbReference>
<keyword evidence="2" id="KW-0812">Transmembrane</keyword>
<dbReference type="RefSeq" id="WP_147890423.1">
    <property type="nucleotide sequence ID" value="NZ_VRTS01000001.1"/>
</dbReference>
<dbReference type="SMART" id="SM00052">
    <property type="entry name" value="EAL"/>
    <property type="match status" value="1"/>
</dbReference>
<feature type="domain" description="HAMP" evidence="4">
    <location>
        <begin position="300"/>
        <end position="352"/>
    </location>
</feature>
<comment type="cofactor">
    <cofactor evidence="1">
        <name>Mg(2+)</name>
        <dbReference type="ChEBI" id="CHEBI:18420"/>
    </cofactor>
</comment>
<dbReference type="PANTHER" id="PTHR44757:SF2">
    <property type="entry name" value="BIOFILM ARCHITECTURE MAINTENANCE PROTEIN MBAA"/>
    <property type="match status" value="1"/>
</dbReference>
<evidence type="ECO:0000313" key="7">
    <source>
        <dbReference type="Proteomes" id="UP000321248"/>
    </source>
</evidence>
<dbReference type="SUPFAM" id="SSF158472">
    <property type="entry name" value="HAMP domain-like"/>
    <property type="match status" value="1"/>
</dbReference>
<feature type="transmembrane region" description="Helical" evidence="2">
    <location>
        <begin position="278"/>
        <end position="299"/>
    </location>
</feature>
<dbReference type="AlphaFoldDB" id="A0A5C8KWZ5"/>
<dbReference type="InterPro" id="IPR029787">
    <property type="entry name" value="Nucleotide_cyclase"/>
</dbReference>
<feature type="transmembrane region" description="Helical" evidence="2">
    <location>
        <begin position="14"/>
        <end position="37"/>
    </location>
</feature>
<dbReference type="SMART" id="SM00304">
    <property type="entry name" value="HAMP"/>
    <property type="match status" value="1"/>
</dbReference>
<dbReference type="GO" id="GO:0003824">
    <property type="term" value="F:catalytic activity"/>
    <property type="evidence" value="ECO:0007669"/>
    <property type="project" value="UniProtKB-ARBA"/>
</dbReference>
<dbReference type="Gene3D" id="3.20.20.450">
    <property type="entry name" value="EAL domain"/>
    <property type="match status" value="1"/>
</dbReference>
<dbReference type="CDD" id="cd01948">
    <property type="entry name" value="EAL"/>
    <property type="match status" value="1"/>
</dbReference>
<dbReference type="EMBL" id="VRTS01000001">
    <property type="protein sequence ID" value="TXK65750.1"/>
    <property type="molecule type" value="Genomic_DNA"/>
</dbReference>
<keyword evidence="2" id="KW-1133">Transmembrane helix</keyword>
<dbReference type="InterPro" id="IPR043128">
    <property type="entry name" value="Rev_trsase/Diguanyl_cyclase"/>
</dbReference>
<dbReference type="InterPro" id="IPR029150">
    <property type="entry name" value="dCache_3"/>
</dbReference>
<evidence type="ECO:0000256" key="1">
    <source>
        <dbReference type="ARBA" id="ARBA00001946"/>
    </source>
</evidence>
<dbReference type="Pfam" id="PF14827">
    <property type="entry name" value="dCache_3"/>
    <property type="match status" value="1"/>
</dbReference>
<dbReference type="Pfam" id="PF00990">
    <property type="entry name" value="GGDEF"/>
    <property type="match status" value="1"/>
</dbReference>
<dbReference type="SUPFAM" id="SSF55073">
    <property type="entry name" value="Nucleotide cyclase"/>
    <property type="match status" value="1"/>
</dbReference>
<dbReference type="InterPro" id="IPR000160">
    <property type="entry name" value="GGDEF_dom"/>
</dbReference>
<comment type="caution">
    <text evidence="6">The sequence shown here is derived from an EMBL/GenBank/DDBJ whole genome shotgun (WGS) entry which is preliminary data.</text>
</comment>
<dbReference type="PROSITE" id="PS50883">
    <property type="entry name" value="EAL"/>
    <property type="match status" value="1"/>
</dbReference>
<dbReference type="CDD" id="cd06225">
    <property type="entry name" value="HAMP"/>
    <property type="match status" value="1"/>
</dbReference>
<dbReference type="GO" id="GO:0016020">
    <property type="term" value="C:membrane"/>
    <property type="evidence" value="ECO:0007669"/>
    <property type="project" value="InterPro"/>
</dbReference>
<dbReference type="SUPFAM" id="SSF141868">
    <property type="entry name" value="EAL domain-like"/>
    <property type="match status" value="1"/>
</dbReference>
<dbReference type="Pfam" id="PF00672">
    <property type="entry name" value="HAMP"/>
    <property type="match status" value="1"/>
</dbReference>
<evidence type="ECO:0000256" key="2">
    <source>
        <dbReference type="SAM" id="Phobius"/>
    </source>
</evidence>
<dbReference type="InterPro" id="IPR052155">
    <property type="entry name" value="Biofilm_reg_signaling"/>
</dbReference>
<dbReference type="PROSITE" id="PS50887">
    <property type="entry name" value="GGDEF"/>
    <property type="match status" value="1"/>
</dbReference>
<dbReference type="OrthoDB" id="9804951at2"/>
<dbReference type="InterPro" id="IPR003660">
    <property type="entry name" value="HAMP_dom"/>
</dbReference>
<dbReference type="CDD" id="cd01949">
    <property type="entry name" value="GGDEF"/>
    <property type="match status" value="1"/>
</dbReference>
<dbReference type="NCBIfam" id="TIGR00254">
    <property type="entry name" value="GGDEF"/>
    <property type="match status" value="1"/>
</dbReference>
<dbReference type="Pfam" id="PF00563">
    <property type="entry name" value="EAL"/>
    <property type="match status" value="1"/>
</dbReference>
<dbReference type="PROSITE" id="PS50885">
    <property type="entry name" value="HAMP"/>
    <property type="match status" value="1"/>
</dbReference>
<keyword evidence="2" id="KW-0472">Membrane</keyword>
<protein>
    <submittedName>
        <fullName evidence="6">EAL domain-containing protein</fullName>
    </submittedName>
</protein>
<gene>
    <name evidence="6" type="ORF">FU658_01150</name>
</gene>
<dbReference type="PANTHER" id="PTHR44757">
    <property type="entry name" value="DIGUANYLATE CYCLASE DGCP"/>
    <property type="match status" value="1"/>
</dbReference>
<dbReference type="SMART" id="SM00267">
    <property type="entry name" value="GGDEF"/>
    <property type="match status" value="1"/>
</dbReference>
<name>A0A5C8KWZ5_9GAMM</name>
<dbReference type="Gene3D" id="6.10.340.10">
    <property type="match status" value="1"/>
</dbReference>
<dbReference type="FunFam" id="3.30.70.270:FF:000001">
    <property type="entry name" value="Diguanylate cyclase domain protein"/>
    <property type="match status" value="1"/>
</dbReference>
<dbReference type="GO" id="GO:0007165">
    <property type="term" value="P:signal transduction"/>
    <property type="evidence" value="ECO:0007669"/>
    <property type="project" value="InterPro"/>
</dbReference>
<evidence type="ECO:0000259" key="3">
    <source>
        <dbReference type="PROSITE" id="PS50883"/>
    </source>
</evidence>
<proteinExistence type="predicted"/>
<evidence type="ECO:0000259" key="5">
    <source>
        <dbReference type="PROSITE" id="PS50887"/>
    </source>
</evidence>
<keyword evidence="7" id="KW-1185">Reference proteome</keyword>
<organism evidence="6 7">
    <name type="scientific">Alkalisalibacterium limincola</name>
    <dbReference type="NCBI Taxonomy" id="2699169"/>
    <lineage>
        <taxon>Bacteria</taxon>
        <taxon>Pseudomonadati</taxon>
        <taxon>Pseudomonadota</taxon>
        <taxon>Gammaproteobacteria</taxon>
        <taxon>Lysobacterales</taxon>
        <taxon>Lysobacteraceae</taxon>
        <taxon>Alkalisalibacterium</taxon>
    </lineage>
</organism>
<reference evidence="6 7" key="1">
    <citation type="submission" date="2019-08" db="EMBL/GenBank/DDBJ databases">
        <authorList>
            <person name="Karlyshev A.V."/>
        </authorList>
    </citation>
    <scope>NUCLEOTIDE SEQUENCE [LARGE SCALE GENOMIC DNA]</scope>
    <source>
        <strain evidence="6 7">Alg18-2.2</strain>
    </source>
</reference>
<dbReference type="InterPro" id="IPR035919">
    <property type="entry name" value="EAL_sf"/>
</dbReference>
<accession>A0A5C8KWZ5</accession>
<dbReference type="Gene3D" id="3.30.70.270">
    <property type="match status" value="1"/>
</dbReference>
<sequence>MRRGGRQWRLQDRIVAWLVGLIVVLQLLVFIAVDLSVNRAVASQLRQELEVGARIWDRYVSSRGEALVDSAGVLAGDFGFRRAVATGDEPTMRSALANHVLRLGGDLAILHSVRGEWRAATGAAVEELQGSAEIARHVERARMEGRATGVFVLGGRAHQVATVPVMAPDVIGWVSVAQPLDDGALAGFREMTGLDAMIRLAGRDGSQDGSVVASTLAGGPDAAGRSGVDPARIDGFVVLARDVGAGGATGAGPGREAAQLVLLAPTEAALAPYRRLQVWILALSLSGAFLAVVVAVFVAGSVSRPVAAMATAARRVAGGDFSARVTPHGGREVVALGDAFNRMQEALAARESRILHQASHDGLTGLPNRVSAARRLDEEIARAREGRGACSVLMIDLDRFKEINDTLGHAFGDALLLEVARRLRAGVRSGDMVARLGGDEFLAILPGSGLEAARELAVRVSAAIKAPMELSGTQVAIESSIGLAAFPDHADAAEPLLRRADMAMYQAKGEHLPVCTYEPGREESHLRQLKLMSDLRRAQARGQLRLVFQPKLSLPEGRVCHAEALLRWNHHELGPIGPDEFIPLAERSGIINTLSDFVIDGALAACRAWLDAGLDLGVAINLSAIDLLDDKLPDAILGHLRRHRLPPRHLIVEVTESAVMRDIEYAVRVLERLRAAGVRLAIDDFGTGHSSLAQLKRLPVDELKIDKSFVMRLVEGSDDDVIVRSTIEIGHNMGLSVIAEGVETEAGLALLKRYGCDMAQGYLFSPPLESAAFAGWCNRHRDALAQA</sequence>
<evidence type="ECO:0000313" key="6">
    <source>
        <dbReference type="EMBL" id="TXK65750.1"/>
    </source>
</evidence>
<dbReference type="Proteomes" id="UP000321248">
    <property type="component" value="Unassembled WGS sequence"/>
</dbReference>